<name>A0ABV5R7Z4_9ACTN</name>
<reference evidence="1 2" key="1">
    <citation type="submission" date="2024-09" db="EMBL/GenBank/DDBJ databases">
        <authorList>
            <person name="Sun Q."/>
            <person name="Mori K."/>
        </authorList>
    </citation>
    <scope>NUCLEOTIDE SEQUENCE [LARGE SCALE GENOMIC DNA]</scope>
    <source>
        <strain evidence="1 2">JCM 3331</strain>
    </source>
</reference>
<dbReference type="Proteomes" id="UP001589710">
    <property type="component" value="Unassembled WGS sequence"/>
</dbReference>
<keyword evidence="2" id="KW-1185">Reference proteome</keyword>
<dbReference type="RefSeq" id="WP_345509618.1">
    <property type="nucleotide sequence ID" value="NZ_BAAAXD010000003.1"/>
</dbReference>
<organism evidence="1 2">
    <name type="scientific">Streptomyces yanii</name>
    <dbReference type="NCBI Taxonomy" id="78510"/>
    <lineage>
        <taxon>Bacteria</taxon>
        <taxon>Bacillati</taxon>
        <taxon>Actinomycetota</taxon>
        <taxon>Actinomycetes</taxon>
        <taxon>Kitasatosporales</taxon>
        <taxon>Streptomycetaceae</taxon>
        <taxon>Streptomyces</taxon>
    </lineage>
</organism>
<protein>
    <submittedName>
        <fullName evidence="1">Uncharacterized protein</fullName>
    </submittedName>
</protein>
<sequence>MLIMDAVLETYKATDFALWPIADSPSDHLLALSGQLSARELGTVMAVLTSYEAVIGAMTYSSWDVELRAAGGVTPQNRRTLADVQEAASRRTQQ</sequence>
<evidence type="ECO:0000313" key="2">
    <source>
        <dbReference type="Proteomes" id="UP001589710"/>
    </source>
</evidence>
<comment type="caution">
    <text evidence="1">The sequence shown here is derived from an EMBL/GenBank/DDBJ whole genome shotgun (WGS) entry which is preliminary data.</text>
</comment>
<accession>A0ABV5R7Z4</accession>
<dbReference type="EMBL" id="JBHMCG010000075">
    <property type="protein sequence ID" value="MFB9573980.1"/>
    <property type="molecule type" value="Genomic_DNA"/>
</dbReference>
<gene>
    <name evidence="1" type="ORF">ACFFTL_17115</name>
</gene>
<proteinExistence type="predicted"/>
<evidence type="ECO:0000313" key="1">
    <source>
        <dbReference type="EMBL" id="MFB9573980.1"/>
    </source>
</evidence>